<gene>
    <name evidence="6" type="ORF">CONCODRAFT_58572</name>
</gene>
<dbReference type="Gene3D" id="1.10.12.10">
    <property type="entry name" value="Lyase 2-enoyl-coa Hydratase, Chain A, domain 2"/>
    <property type="match status" value="1"/>
</dbReference>
<evidence type="ECO:0000313" key="7">
    <source>
        <dbReference type="Proteomes" id="UP000070444"/>
    </source>
</evidence>
<evidence type="ECO:0000313" key="6">
    <source>
        <dbReference type="EMBL" id="KXN70209.1"/>
    </source>
</evidence>
<name>A0A137P5H5_CONC2</name>
<dbReference type="InterPro" id="IPR001753">
    <property type="entry name" value="Enoyl-CoA_hydra/iso"/>
</dbReference>
<dbReference type="PANTHER" id="PTHR43149:SF1">
    <property type="entry name" value="DELTA(3,5)-DELTA(2,4)-DIENOYL-COA ISOMERASE, MITOCHONDRIAL"/>
    <property type="match status" value="1"/>
</dbReference>
<dbReference type="OMA" id="QYVAHVE"/>
<dbReference type="GO" id="GO:0006635">
    <property type="term" value="P:fatty acid beta-oxidation"/>
    <property type="evidence" value="ECO:0007669"/>
    <property type="project" value="UniProtKB-UniPathway"/>
</dbReference>
<dbReference type="SUPFAM" id="SSF52096">
    <property type="entry name" value="ClpP/crotonase"/>
    <property type="match status" value="1"/>
</dbReference>
<dbReference type="UniPathway" id="UPA00659"/>
<dbReference type="Gene3D" id="3.90.226.10">
    <property type="entry name" value="2-enoyl-CoA Hydratase, Chain A, domain 1"/>
    <property type="match status" value="1"/>
</dbReference>
<dbReference type="PANTHER" id="PTHR43149">
    <property type="entry name" value="ENOYL-COA HYDRATASE"/>
    <property type="match status" value="1"/>
</dbReference>
<sequence length="290" mass="31488">MEENQTAYNYKTLEVILGANTKTYQNVPLGEAVAIVFFNRPKQLNSISQDMLEEIKDCFGKLSLDNRVNAIVLAAHGRAFSAGLDVKGGGLGPEVFEGDPGRAGFILYNTIRKMQDQVSSIETCSKPVIGAVSGICYGFGVDLISACDIRFCSSDVKLSVKEIDIGMAADMGSLQRLPKIVGNHSWLREIIYSAKIFGAEEAFKFGLVSRTYESVDKLLAGAIQFATELSEKSPIGVTTTKASLVFSLDHPVKDGLEHIATRNMASLNSEDFITGISSALTKQKPKYNKL</sequence>
<comment type="pathway">
    <text evidence="1">Lipid metabolism; fatty acid beta-oxidation.</text>
</comment>
<dbReference type="InterPro" id="IPR029045">
    <property type="entry name" value="ClpP/crotonase-like_dom_sf"/>
</dbReference>
<proteinExistence type="inferred from homology"/>
<reference evidence="6 7" key="1">
    <citation type="journal article" date="2015" name="Genome Biol. Evol.">
        <title>Phylogenomic analyses indicate that early fungi evolved digesting cell walls of algal ancestors of land plants.</title>
        <authorList>
            <person name="Chang Y."/>
            <person name="Wang S."/>
            <person name="Sekimoto S."/>
            <person name="Aerts A.L."/>
            <person name="Choi C."/>
            <person name="Clum A."/>
            <person name="LaButti K.M."/>
            <person name="Lindquist E.A."/>
            <person name="Yee Ngan C."/>
            <person name="Ohm R.A."/>
            <person name="Salamov A.A."/>
            <person name="Grigoriev I.V."/>
            <person name="Spatafora J.W."/>
            <person name="Berbee M.L."/>
        </authorList>
    </citation>
    <scope>NUCLEOTIDE SEQUENCE [LARGE SCALE GENOMIC DNA]</scope>
    <source>
        <strain evidence="6 7">NRRL 28638</strain>
    </source>
</reference>
<organism evidence="6 7">
    <name type="scientific">Conidiobolus coronatus (strain ATCC 28846 / CBS 209.66 / NRRL 28638)</name>
    <name type="common">Delacroixia coronata</name>
    <dbReference type="NCBI Taxonomy" id="796925"/>
    <lineage>
        <taxon>Eukaryota</taxon>
        <taxon>Fungi</taxon>
        <taxon>Fungi incertae sedis</taxon>
        <taxon>Zoopagomycota</taxon>
        <taxon>Entomophthoromycotina</taxon>
        <taxon>Entomophthoromycetes</taxon>
        <taxon>Entomophthorales</taxon>
        <taxon>Ancylistaceae</taxon>
        <taxon>Conidiobolus</taxon>
    </lineage>
</organism>
<comment type="similarity">
    <text evidence="2">Belongs to the enoyl-CoA hydratase/isomerase family.</text>
</comment>
<evidence type="ECO:0000256" key="2">
    <source>
        <dbReference type="ARBA" id="ARBA00005254"/>
    </source>
</evidence>
<evidence type="ECO:0000256" key="3">
    <source>
        <dbReference type="ARBA" id="ARBA00022832"/>
    </source>
</evidence>
<evidence type="ECO:0000256" key="4">
    <source>
        <dbReference type="ARBA" id="ARBA00023098"/>
    </source>
</evidence>
<dbReference type="InterPro" id="IPR045002">
    <property type="entry name" value="Ech1-like"/>
</dbReference>
<dbReference type="OrthoDB" id="14970at2759"/>
<dbReference type="FunFam" id="1.10.12.10:FF:000004">
    <property type="entry name" value="Delta3,5-delta2,4-dienoyl-CoA isomerase"/>
    <property type="match status" value="1"/>
</dbReference>
<dbReference type="InterPro" id="IPR014748">
    <property type="entry name" value="Enoyl-CoA_hydra_C"/>
</dbReference>
<keyword evidence="7" id="KW-1185">Reference proteome</keyword>
<dbReference type="CDD" id="cd06558">
    <property type="entry name" value="crotonase-like"/>
    <property type="match status" value="1"/>
</dbReference>
<protein>
    <submittedName>
        <fullName evidence="6">Putative enoyl-CoA hydratase</fullName>
    </submittedName>
</protein>
<keyword evidence="5" id="KW-0413">Isomerase</keyword>
<evidence type="ECO:0000256" key="5">
    <source>
        <dbReference type="ARBA" id="ARBA00023235"/>
    </source>
</evidence>
<keyword evidence="3" id="KW-0276">Fatty acid metabolism</keyword>
<dbReference type="STRING" id="796925.A0A137P5H5"/>
<evidence type="ECO:0000256" key="1">
    <source>
        <dbReference type="ARBA" id="ARBA00005005"/>
    </source>
</evidence>
<dbReference type="AlphaFoldDB" id="A0A137P5H5"/>
<dbReference type="GO" id="GO:0051750">
    <property type="term" value="F:delta(3,5)-delta(2,4)-dienoyl-CoA isomerase activity"/>
    <property type="evidence" value="ECO:0007669"/>
    <property type="project" value="TreeGrafter"/>
</dbReference>
<dbReference type="GO" id="GO:0005739">
    <property type="term" value="C:mitochondrion"/>
    <property type="evidence" value="ECO:0007669"/>
    <property type="project" value="TreeGrafter"/>
</dbReference>
<dbReference type="Pfam" id="PF00378">
    <property type="entry name" value="ECH_1"/>
    <property type="match status" value="1"/>
</dbReference>
<keyword evidence="4" id="KW-0443">Lipid metabolism</keyword>
<dbReference type="EMBL" id="KQ964509">
    <property type="protein sequence ID" value="KXN70209.1"/>
    <property type="molecule type" value="Genomic_DNA"/>
</dbReference>
<accession>A0A137P5H5</accession>
<dbReference type="Proteomes" id="UP000070444">
    <property type="component" value="Unassembled WGS sequence"/>
</dbReference>